<gene>
    <name evidence="2" type="ORF">M6D93_11735</name>
</gene>
<evidence type="ECO:0000259" key="1">
    <source>
        <dbReference type="Pfam" id="PF00144"/>
    </source>
</evidence>
<dbReference type="RefSeq" id="WP_249769392.1">
    <property type="nucleotide sequence ID" value="NZ_CP097332.1"/>
</dbReference>
<reference evidence="2" key="2">
    <citation type="submission" date="2022-05" db="EMBL/GenBank/DDBJ databases">
        <authorList>
            <person name="Kim J.-S."/>
            <person name="Lee K."/>
            <person name="Suh M."/>
            <person name="Eom M."/>
            <person name="Kim J.-S."/>
            <person name="Kim D.-S."/>
            <person name="Ko S.-H."/>
            <person name="Shin Y."/>
            <person name="Lee J.-S."/>
        </authorList>
    </citation>
    <scope>NUCLEOTIDE SEQUENCE</scope>
    <source>
        <strain evidence="2">N237</strain>
    </source>
</reference>
<proteinExistence type="predicted"/>
<dbReference type="InterPro" id="IPR050789">
    <property type="entry name" value="Diverse_Enzym_Activities"/>
</dbReference>
<keyword evidence="3" id="KW-1185">Reference proteome</keyword>
<feature type="domain" description="Beta-lactamase-related" evidence="1">
    <location>
        <begin position="85"/>
        <end position="389"/>
    </location>
</feature>
<dbReference type="PANTHER" id="PTHR43283:SF7">
    <property type="entry name" value="BETA-LACTAMASE-RELATED DOMAIN-CONTAINING PROTEIN"/>
    <property type="match status" value="1"/>
</dbReference>
<dbReference type="PANTHER" id="PTHR43283">
    <property type="entry name" value="BETA-LACTAMASE-RELATED"/>
    <property type="match status" value="1"/>
</dbReference>
<organism evidence="2 3">
    <name type="scientific">Jatrophihabitans telluris</name>
    <dbReference type="NCBI Taxonomy" id="2038343"/>
    <lineage>
        <taxon>Bacteria</taxon>
        <taxon>Bacillati</taxon>
        <taxon>Actinomycetota</taxon>
        <taxon>Actinomycetes</taxon>
        <taxon>Jatrophihabitantales</taxon>
        <taxon>Jatrophihabitantaceae</taxon>
        <taxon>Jatrophihabitans</taxon>
    </lineage>
</organism>
<reference evidence="2" key="1">
    <citation type="journal article" date="2018" name="Int. J. Syst. Evol. Microbiol.">
        <title>Jatrophihabitans telluris sp. nov., isolated from sediment soil of lava forest wetlands and the emended description of the genus Jatrophihabitans.</title>
        <authorList>
            <person name="Lee K.C."/>
            <person name="Suh M.K."/>
            <person name="Eom M.K."/>
            <person name="Kim K.K."/>
            <person name="Kim J.S."/>
            <person name="Kim D.S."/>
            <person name="Ko S.H."/>
            <person name="Shin Y.K."/>
            <person name="Lee J.S."/>
        </authorList>
    </citation>
    <scope>NUCLEOTIDE SEQUENCE</scope>
    <source>
        <strain evidence="2">N237</strain>
    </source>
</reference>
<sequence length="404" mass="43173">MSLPPTLPARSPGRPPRPITAANWLDPDVLGWSFQHMADVFPTVDVRRGPAAGVELRSRPVALGALRVPLAGGSSSTAAEIVAATNTDAWMVVYGNDVVTEQYFGGMEPGTRHLLMSVSKSLVSTVAGSLVGQRLIDPEAQVTSYVPELRDSGYAGARVRHLLDMRSGIEFSERYLDPDSEVARLDAAVGWAPPRGEGSPRTMKEFLPTLKQNRPHGGAFLYRSCETDVLGWVCEAAAGQRFHQLLSDLVWSRLGARYDAYLCVDSDGTGMFDGGICATLGDLARFGAMILGDGMSLTGERVVPAEWVSDIFTGGSDSAAAFAASPDDNDMPGGMYRSNFWFPSANRDVALCLGIHGQMVYINRATGTVGVKVSSWAAPIDDEKGRATLQMFDAISAHLTAAAD</sequence>
<protein>
    <submittedName>
        <fullName evidence="2">Beta-lactamase family protein</fullName>
    </submittedName>
</protein>
<dbReference type="EMBL" id="CP097332">
    <property type="protein sequence ID" value="UQX86977.1"/>
    <property type="molecule type" value="Genomic_DNA"/>
</dbReference>
<accession>A0ABY4QV35</accession>
<evidence type="ECO:0000313" key="3">
    <source>
        <dbReference type="Proteomes" id="UP001056336"/>
    </source>
</evidence>
<dbReference type="Pfam" id="PF00144">
    <property type="entry name" value="Beta-lactamase"/>
    <property type="match status" value="1"/>
</dbReference>
<dbReference type="InterPro" id="IPR012338">
    <property type="entry name" value="Beta-lactam/transpept-like"/>
</dbReference>
<name>A0ABY4QV35_9ACTN</name>
<dbReference type="Proteomes" id="UP001056336">
    <property type="component" value="Chromosome"/>
</dbReference>
<dbReference type="InterPro" id="IPR001466">
    <property type="entry name" value="Beta-lactam-related"/>
</dbReference>
<dbReference type="SUPFAM" id="SSF56601">
    <property type="entry name" value="beta-lactamase/transpeptidase-like"/>
    <property type="match status" value="1"/>
</dbReference>
<dbReference type="Gene3D" id="3.40.710.10">
    <property type="entry name" value="DD-peptidase/beta-lactamase superfamily"/>
    <property type="match status" value="1"/>
</dbReference>
<evidence type="ECO:0000313" key="2">
    <source>
        <dbReference type="EMBL" id="UQX86977.1"/>
    </source>
</evidence>